<gene>
    <name evidence="12" type="ORF">ACFFK0_01215</name>
</gene>
<dbReference type="PROSITE" id="PS51123">
    <property type="entry name" value="OMPA_2"/>
    <property type="match status" value="1"/>
</dbReference>
<protein>
    <submittedName>
        <fullName evidence="12">Flagellar motor protein MotB</fullName>
    </submittedName>
</protein>
<feature type="transmembrane region" description="Helical" evidence="10">
    <location>
        <begin position="16"/>
        <end position="37"/>
    </location>
</feature>
<sequence>MARRAKQQPPENHERWLITYADLITLLLVFFVIMYAMSKIDVAKYTVLAQALNFQFQKADSVMPNGEGVMGQVGKTTADADQNKANPDADNSKTGLTDSDQTKQSQAEQARKEQELQELLKQLQAYIGQNQLESQLKAENTERGIAITLNDLLLFDLGKADLKPAATPVLDKLAAFISTVNAKISIEGHTDNLPLATGNPLIDNWGLSNARSLSVLRHFIYNANIDGNKLVSTGYADTKPVAPNDSNENRQKNRRVEIVVLRRES</sequence>
<feature type="compositionally biased region" description="Polar residues" evidence="9">
    <location>
        <begin position="92"/>
        <end position="105"/>
    </location>
</feature>
<keyword evidence="12" id="KW-0969">Cilium</keyword>
<name>A0ABV6DEK7_9BACL</name>
<dbReference type="PANTHER" id="PTHR30329:SF16">
    <property type="entry name" value="CHEMOTAXIS MOTB PROTEIN"/>
    <property type="match status" value="1"/>
</dbReference>
<feature type="domain" description="OmpA-like" evidence="11">
    <location>
        <begin position="142"/>
        <end position="264"/>
    </location>
</feature>
<keyword evidence="5 10" id="KW-0812">Transmembrane</keyword>
<evidence type="ECO:0000256" key="8">
    <source>
        <dbReference type="PROSITE-ProRule" id="PRU00473"/>
    </source>
</evidence>
<reference evidence="12 13" key="1">
    <citation type="submission" date="2024-09" db="EMBL/GenBank/DDBJ databases">
        <authorList>
            <person name="Sun Q."/>
            <person name="Mori K."/>
        </authorList>
    </citation>
    <scope>NUCLEOTIDE SEQUENCE [LARGE SCALE GENOMIC DNA]</scope>
    <source>
        <strain evidence="12 13">CCM 7759</strain>
    </source>
</reference>
<keyword evidence="6 10" id="KW-1133">Transmembrane helix</keyword>
<dbReference type="InterPro" id="IPR025713">
    <property type="entry name" value="MotB-like_N_dom"/>
</dbReference>
<comment type="similarity">
    <text evidence="3">Belongs to the MotB family.</text>
</comment>
<evidence type="ECO:0000256" key="5">
    <source>
        <dbReference type="ARBA" id="ARBA00022692"/>
    </source>
</evidence>
<dbReference type="Proteomes" id="UP001589776">
    <property type="component" value="Unassembled WGS sequence"/>
</dbReference>
<dbReference type="Pfam" id="PF00691">
    <property type="entry name" value="OmpA"/>
    <property type="match status" value="1"/>
</dbReference>
<dbReference type="CDD" id="cd07185">
    <property type="entry name" value="OmpA_C-like"/>
    <property type="match status" value="1"/>
</dbReference>
<keyword evidence="4" id="KW-1003">Cell membrane</keyword>
<dbReference type="InterPro" id="IPR036737">
    <property type="entry name" value="OmpA-like_sf"/>
</dbReference>
<dbReference type="PRINTS" id="PR01021">
    <property type="entry name" value="OMPADOMAIN"/>
</dbReference>
<evidence type="ECO:0000256" key="3">
    <source>
        <dbReference type="ARBA" id="ARBA00008914"/>
    </source>
</evidence>
<dbReference type="InterPro" id="IPR006665">
    <property type="entry name" value="OmpA-like"/>
</dbReference>
<keyword evidence="12" id="KW-0966">Cell projection</keyword>
<evidence type="ECO:0000256" key="1">
    <source>
        <dbReference type="ARBA" id="ARBA00004162"/>
    </source>
</evidence>
<keyword evidence="12" id="KW-0282">Flagellum</keyword>
<dbReference type="PANTHER" id="PTHR30329">
    <property type="entry name" value="STATOR ELEMENT OF FLAGELLAR MOTOR COMPLEX"/>
    <property type="match status" value="1"/>
</dbReference>
<proteinExistence type="inferred from homology"/>
<comment type="subcellular location">
    <subcellularLocation>
        <location evidence="1">Cell membrane</location>
        <topology evidence="1">Single-pass membrane protein</topology>
    </subcellularLocation>
    <subcellularLocation>
        <location evidence="2">Cell outer membrane</location>
    </subcellularLocation>
</comment>
<evidence type="ECO:0000259" key="11">
    <source>
        <dbReference type="PROSITE" id="PS51123"/>
    </source>
</evidence>
<evidence type="ECO:0000256" key="10">
    <source>
        <dbReference type="SAM" id="Phobius"/>
    </source>
</evidence>
<accession>A0ABV6DEK7</accession>
<evidence type="ECO:0000313" key="13">
    <source>
        <dbReference type="Proteomes" id="UP001589776"/>
    </source>
</evidence>
<dbReference type="EMBL" id="JBHLWN010000008">
    <property type="protein sequence ID" value="MFC0211076.1"/>
    <property type="molecule type" value="Genomic_DNA"/>
</dbReference>
<dbReference type="SUPFAM" id="SSF103088">
    <property type="entry name" value="OmpA-like"/>
    <property type="match status" value="1"/>
</dbReference>
<feature type="region of interest" description="Disordered" evidence="9">
    <location>
        <begin position="65"/>
        <end position="113"/>
    </location>
</feature>
<keyword evidence="7 8" id="KW-0472">Membrane</keyword>
<dbReference type="InterPro" id="IPR050330">
    <property type="entry name" value="Bact_OuterMem_StrucFunc"/>
</dbReference>
<evidence type="ECO:0000313" key="12">
    <source>
        <dbReference type="EMBL" id="MFC0211076.1"/>
    </source>
</evidence>
<evidence type="ECO:0000256" key="4">
    <source>
        <dbReference type="ARBA" id="ARBA00022475"/>
    </source>
</evidence>
<evidence type="ECO:0000256" key="9">
    <source>
        <dbReference type="SAM" id="MobiDB-lite"/>
    </source>
</evidence>
<evidence type="ECO:0000256" key="2">
    <source>
        <dbReference type="ARBA" id="ARBA00004442"/>
    </source>
</evidence>
<keyword evidence="13" id="KW-1185">Reference proteome</keyword>
<evidence type="ECO:0000256" key="7">
    <source>
        <dbReference type="ARBA" id="ARBA00023136"/>
    </source>
</evidence>
<comment type="caution">
    <text evidence="12">The sequence shown here is derived from an EMBL/GenBank/DDBJ whole genome shotgun (WGS) entry which is preliminary data.</text>
</comment>
<dbReference type="InterPro" id="IPR006664">
    <property type="entry name" value="OMP_bac"/>
</dbReference>
<evidence type="ECO:0000256" key="6">
    <source>
        <dbReference type="ARBA" id="ARBA00022989"/>
    </source>
</evidence>
<dbReference type="RefSeq" id="WP_377467812.1">
    <property type="nucleotide sequence ID" value="NZ_JBHLWN010000008.1"/>
</dbReference>
<organism evidence="12 13">
    <name type="scientific">Paenibacillus chartarius</name>
    <dbReference type="NCBI Taxonomy" id="747481"/>
    <lineage>
        <taxon>Bacteria</taxon>
        <taxon>Bacillati</taxon>
        <taxon>Bacillota</taxon>
        <taxon>Bacilli</taxon>
        <taxon>Bacillales</taxon>
        <taxon>Paenibacillaceae</taxon>
        <taxon>Paenibacillus</taxon>
    </lineage>
</organism>
<dbReference type="Pfam" id="PF13677">
    <property type="entry name" value="MotB_plug"/>
    <property type="match status" value="1"/>
</dbReference>
<dbReference type="Gene3D" id="3.30.1330.60">
    <property type="entry name" value="OmpA-like domain"/>
    <property type="match status" value="1"/>
</dbReference>